<evidence type="ECO:0000313" key="2">
    <source>
        <dbReference type="EMBL" id="RAL61260.1"/>
    </source>
</evidence>
<gene>
    <name evidence="2" type="ORF">DID88_010339</name>
</gene>
<evidence type="ECO:0000256" key="1">
    <source>
        <dbReference type="SAM" id="MobiDB-lite"/>
    </source>
</evidence>
<feature type="compositionally biased region" description="Basic and acidic residues" evidence="1">
    <location>
        <begin position="179"/>
        <end position="198"/>
    </location>
</feature>
<organism evidence="2 3">
    <name type="scientific">Monilinia fructigena</name>
    <dbReference type="NCBI Taxonomy" id="38457"/>
    <lineage>
        <taxon>Eukaryota</taxon>
        <taxon>Fungi</taxon>
        <taxon>Dikarya</taxon>
        <taxon>Ascomycota</taxon>
        <taxon>Pezizomycotina</taxon>
        <taxon>Leotiomycetes</taxon>
        <taxon>Helotiales</taxon>
        <taxon>Sclerotiniaceae</taxon>
        <taxon>Monilinia</taxon>
    </lineage>
</organism>
<sequence>MSSPWELIASTNTPGYFIGKWPRTLISQTSTTIQFKQYPSPVALAYDQTQTYLAPVAQYANQFEEDPPATQYSLSPEYHLLATSLQHDNGVDESNLDVKVKEEVIDDELIQPGPAADDSVDQEPSIAFPENVTPQELKYSTKQLRDKNMSIFHRKEFAYCEVAMTVEETLPDQRPQPRHSSDILHARQERKVSEEKTHQNYMGGA</sequence>
<protein>
    <submittedName>
        <fullName evidence="2">Uncharacterized protein</fullName>
    </submittedName>
</protein>
<feature type="region of interest" description="Disordered" evidence="1">
    <location>
        <begin position="170"/>
        <end position="205"/>
    </location>
</feature>
<dbReference type="OrthoDB" id="3555698at2759"/>
<evidence type="ECO:0000313" key="3">
    <source>
        <dbReference type="Proteomes" id="UP000249056"/>
    </source>
</evidence>
<proteinExistence type="predicted"/>
<dbReference type="AlphaFoldDB" id="A0A395ILV9"/>
<comment type="caution">
    <text evidence="2">The sequence shown here is derived from an EMBL/GenBank/DDBJ whole genome shotgun (WGS) entry which is preliminary data.</text>
</comment>
<dbReference type="Proteomes" id="UP000249056">
    <property type="component" value="Unassembled WGS sequence"/>
</dbReference>
<dbReference type="EMBL" id="QKRW01000033">
    <property type="protein sequence ID" value="RAL61260.1"/>
    <property type="molecule type" value="Genomic_DNA"/>
</dbReference>
<accession>A0A395ILV9</accession>
<reference evidence="2 3" key="1">
    <citation type="submission" date="2018-06" db="EMBL/GenBank/DDBJ databases">
        <title>Genome Sequence of the Brown Rot Fungal Pathogen Monilinia fructigena.</title>
        <authorList>
            <person name="Landi L."/>
            <person name="De Miccolis Angelini R.M."/>
            <person name="Pollastro S."/>
            <person name="Abate D."/>
            <person name="Faretra F."/>
            <person name="Romanazzi G."/>
        </authorList>
    </citation>
    <scope>NUCLEOTIDE SEQUENCE [LARGE SCALE GENOMIC DNA]</scope>
    <source>
        <strain evidence="2 3">Mfrg269</strain>
    </source>
</reference>
<name>A0A395ILV9_9HELO</name>
<keyword evidence="3" id="KW-1185">Reference proteome</keyword>